<comment type="caution">
    <text evidence="2">Lacks conserved residue(s) required for the propagation of feature annotation.</text>
</comment>
<dbReference type="Pfam" id="PF01562">
    <property type="entry name" value="Pep_M12B_propep"/>
    <property type="match status" value="1"/>
</dbReference>
<dbReference type="GO" id="GO:0006508">
    <property type="term" value="P:proteolysis"/>
    <property type="evidence" value="ECO:0007669"/>
    <property type="project" value="InterPro"/>
</dbReference>
<sequence>PGERLRVRLSPFGRSMVLMLRRDARFLAKGFSIEARDPASVGGSPQKLCFYSGFVHGQRNSAVTLNMCNGLLGFIRFGEEQLFIEPLAGAAAPASLGLPHLVSRRSGLHVKSSHDPQEVHYLPQQLCKLIKACEKAERGARQEEGPRGRRNAIRPPAREYAVETLVVAARDVVEEHGTEGSTKLLLTGRNIVYNIFQHSSLAIPIHVRLARLVLLHEHPVKYTEPNSSNRNLSVFGRCENRDQAGRYLSWYRLVGQGDDNHYLTSVKIIVSRTDFCVHTDEPCDTVGIAFLGGMCSDLRKCVIAEENGLGLAFTIAHELGHNMGMGHDDDDGGGGGGNSACGLGPSIMAGEWVRGSNSSELSWSPCSRLELQQFLRS</sequence>
<organism evidence="4">
    <name type="scientific">Petromyzon marinus</name>
    <name type="common">Sea lamprey</name>
    <dbReference type="NCBI Taxonomy" id="7757"/>
    <lineage>
        <taxon>Eukaryota</taxon>
        <taxon>Metazoa</taxon>
        <taxon>Chordata</taxon>
        <taxon>Craniata</taxon>
        <taxon>Vertebrata</taxon>
        <taxon>Cyclostomata</taxon>
        <taxon>Hyperoartia</taxon>
        <taxon>Petromyzontiformes</taxon>
        <taxon>Petromyzontidae</taxon>
        <taxon>Petromyzon</taxon>
    </lineage>
</organism>
<dbReference type="Gene3D" id="3.40.390.10">
    <property type="entry name" value="Collagenase (Catalytic Domain)"/>
    <property type="match status" value="1"/>
</dbReference>
<reference evidence="4" key="2">
    <citation type="submission" date="2025-09" db="UniProtKB">
        <authorList>
            <consortium name="Ensembl"/>
        </authorList>
    </citation>
    <scope>IDENTIFICATION</scope>
</reference>
<protein>
    <recommendedName>
        <fullName evidence="3">Peptidase M12B domain-containing protein</fullName>
    </recommendedName>
</protein>
<dbReference type="Pfam" id="PF01421">
    <property type="entry name" value="Reprolysin"/>
    <property type="match status" value="1"/>
</dbReference>
<dbReference type="AlphaFoldDB" id="S4RD14"/>
<dbReference type="PANTHER" id="PTHR11905">
    <property type="entry name" value="ADAM A DISINTEGRIN AND METALLOPROTEASE DOMAIN"/>
    <property type="match status" value="1"/>
</dbReference>
<dbReference type="InterPro" id="IPR001590">
    <property type="entry name" value="Peptidase_M12B"/>
</dbReference>
<name>S4RD14_PETMA</name>
<dbReference type="InterPro" id="IPR002870">
    <property type="entry name" value="Peptidase_M12B_N"/>
</dbReference>
<feature type="active site" evidence="2">
    <location>
        <position position="318"/>
    </location>
</feature>
<dbReference type="PANTHER" id="PTHR11905:SF256">
    <property type="entry name" value="PEPTIDASE M12B DOMAIN-CONTAINING PROTEIN"/>
    <property type="match status" value="1"/>
</dbReference>
<feature type="binding site" evidence="2">
    <location>
        <position position="321"/>
    </location>
    <ligand>
        <name>Zn(2+)</name>
        <dbReference type="ChEBI" id="CHEBI:29105"/>
        <note>catalytic</note>
    </ligand>
</feature>
<dbReference type="GO" id="GO:0046872">
    <property type="term" value="F:metal ion binding"/>
    <property type="evidence" value="ECO:0007669"/>
    <property type="project" value="UniProtKB-KW"/>
</dbReference>
<feature type="binding site" evidence="2">
    <location>
        <position position="327"/>
    </location>
    <ligand>
        <name>Zn(2+)</name>
        <dbReference type="ChEBI" id="CHEBI:29105"/>
        <note>catalytic</note>
    </ligand>
</feature>
<keyword evidence="2" id="KW-0862">Zinc</keyword>
<evidence type="ECO:0000313" key="4">
    <source>
        <dbReference type="Ensembl" id="ENSPMAP00000003096.1"/>
    </source>
</evidence>
<dbReference type="InterPro" id="IPR024079">
    <property type="entry name" value="MetalloPept_cat_dom_sf"/>
</dbReference>
<dbReference type="PROSITE" id="PS50215">
    <property type="entry name" value="ADAM_MEPRO"/>
    <property type="match status" value="1"/>
</dbReference>
<reference evidence="4" key="1">
    <citation type="submission" date="2025-08" db="UniProtKB">
        <authorList>
            <consortium name="Ensembl"/>
        </authorList>
    </citation>
    <scope>IDENTIFICATION</scope>
</reference>
<feature type="domain" description="Peptidase M12B" evidence="3">
    <location>
        <begin position="160"/>
        <end position="377"/>
    </location>
</feature>
<keyword evidence="1" id="KW-1015">Disulfide bond</keyword>
<evidence type="ECO:0000259" key="3">
    <source>
        <dbReference type="PROSITE" id="PS50215"/>
    </source>
</evidence>
<dbReference type="Ensembl" id="ENSPMAT00000003111.1">
    <property type="protein sequence ID" value="ENSPMAP00000003096.1"/>
    <property type="gene ID" value="ENSPMAG00000002843.1"/>
</dbReference>
<dbReference type="SUPFAM" id="SSF55486">
    <property type="entry name" value="Metalloproteases ('zincins'), catalytic domain"/>
    <property type="match status" value="1"/>
</dbReference>
<proteinExistence type="predicted"/>
<dbReference type="HOGENOM" id="CLU_734783_0_0_1"/>
<keyword evidence="2" id="KW-0479">Metal-binding</keyword>
<dbReference type="GeneTree" id="ENSGT00940000158773"/>
<accession>S4RD14</accession>
<dbReference type="GO" id="GO:0004222">
    <property type="term" value="F:metalloendopeptidase activity"/>
    <property type="evidence" value="ECO:0007669"/>
    <property type="project" value="InterPro"/>
</dbReference>
<dbReference type="OMA" id="FGRCENR"/>
<feature type="binding site" evidence="2">
    <location>
        <position position="317"/>
    </location>
    <ligand>
        <name>Zn(2+)</name>
        <dbReference type="ChEBI" id="CHEBI:29105"/>
        <note>catalytic</note>
    </ligand>
</feature>
<evidence type="ECO:0000256" key="1">
    <source>
        <dbReference type="ARBA" id="ARBA00023157"/>
    </source>
</evidence>
<dbReference type="MEROPS" id="M12.027"/>
<evidence type="ECO:0000256" key="2">
    <source>
        <dbReference type="PROSITE-ProRule" id="PRU00276"/>
    </source>
</evidence>